<gene>
    <name evidence="3" type="ORF">XM38_027420</name>
</gene>
<feature type="coiled-coil region" evidence="1">
    <location>
        <begin position="114"/>
        <end position="141"/>
    </location>
</feature>
<proteinExistence type="predicted"/>
<sequence>MRLRPNWMLGGLACLLVSCGPQLEDPKAADSTATVSMASAANPEESASGPTQAAAPATPKPASSDHFRQAVNAATSAVSIGQSAQSPQDWDLAINRWQVAIDFMAQVPAGDPNYSKAQQKIAEYRQNLAAARQQRQAIGTEPTVSSSEPVAADGRVAQIPIVARRGGIPVVPVSLQGQQGQRQFTMLFDTGASGTLITRQMADAIGVTIVGEATVTIADGSRVTLPLGYVNAIDVGGLRQEGVVVAIGGDVGLLGQDIYGDYGISMGSHAIHLYP</sequence>
<keyword evidence="4" id="KW-1185">Reference proteome</keyword>
<dbReference type="CDD" id="cd05483">
    <property type="entry name" value="retropepsin_like_bacteria"/>
    <property type="match status" value="1"/>
</dbReference>
<evidence type="ECO:0008006" key="5">
    <source>
        <dbReference type="Google" id="ProtNLM"/>
    </source>
</evidence>
<dbReference type="EMBL" id="CP021983">
    <property type="protein sequence ID" value="ASC71788.1"/>
    <property type="molecule type" value="Genomic_DNA"/>
</dbReference>
<dbReference type="PROSITE" id="PS51257">
    <property type="entry name" value="PROKAR_LIPOPROTEIN"/>
    <property type="match status" value="1"/>
</dbReference>
<dbReference type="SUPFAM" id="SSF50630">
    <property type="entry name" value="Acid proteases"/>
    <property type="match status" value="1"/>
</dbReference>
<reference evidence="3 4" key="1">
    <citation type="journal article" date="2016" name="Biochim. Biophys. Acta">
        <title>Characterization of red-shifted phycobilisomes isolated from the chlorophyll f-containing cyanobacterium Halomicronema hongdechloris.</title>
        <authorList>
            <person name="Li Y."/>
            <person name="Lin Y."/>
            <person name="Garvey C.J."/>
            <person name="Birch D."/>
            <person name="Corkery R.W."/>
            <person name="Loughlin P.C."/>
            <person name="Scheer H."/>
            <person name="Willows R.D."/>
            <person name="Chen M."/>
        </authorList>
    </citation>
    <scope>NUCLEOTIDE SEQUENCE [LARGE SCALE GENOMIC DNA]</scope>
    <source>
        <strain evidence="3 4">C2206</strain>
    </source>
</reference>
<dbReference type="STRING" id="1641165.XM38_20060"/>
<evidence type="ECO:0000256" key="2">
    <source>
        <dbReference type="SAM" id="MobiDB-lite"/>
    </source>
</evidence>
<name>A0A1Z3HNA2_9CYAN</name>
<dbReference type="InterPro" id="IPR034122">
    <property type="entry name" value="Retropepsin-like_bacterial"/>
</dbReference>
<feature type="region of interest" description="Disordered" evidence="2">
    <location>
        <begin position="26"/>
        <end position="66"/>
    </location>
</feature>
<evidence type="ECO:0000313" key="4">
    <source>
        <dbReference type="Proteomes" id="UP000191901"/>
    </source>
</evidence>
<dbReference type="Pfam" id="PF13650">
    <property type="entry name" value="Asp_protease_2"/>
    <property type="match status" value="1"/>
</dbReference>
<evidence type="ECO:0000313" key="3">
    <source>
        <dbReference type="EMBL" id="ASC71788.1"/>
    </source>
</evidence>
<feature type="compositionally biased region" description="Low complexity" evidence="2">
    <location>
        <begin position="46"/>
        <end position="62"/>
    </location>
</feature>
<dbReference type="InterPro" id="IPR021109">
    <property type="entry name" value="Peptidase_aspartic_dom_sf"/>
</dbReference>
<dbReference type="Proteomes" id="UP000191901">
    <property type="component" value="Chromosome"/>
</dbReference>
<dbReference type="AlphaFoldDB" id="A0A1Z3HNA2"/>
<dbReference type="RefSeq" id="WP_225889308.1">
    <property type="nucleotide sequence ID" value="NZ_CP021983.2"/>
</dbReference>
<dbReference type="KEGG" id="hhg:XM38_027420"/>
<accession>A0A1Z3HNA2</accession>
<organism evidence="3 4">
    <name type="scientific">Halomicronema hongdechloris C2206</name>
    <dbReference type="NCBI Taxonomy" id="1641165"/>
    <lineage>
        <taxon>Bacteria</taxon>
        <taxon>Bacillati</taxon>
        <taxon>Cyanobacteriota</taxon>
        <taxon>Cyanophyceae</taxon>
        <taxon>Nodosilineales</taxon>
        <taxon>Nodosilineaceae</taxon>
        <taxon>Halomicronema</taxon>
    </lineage>
</organism>
<protein>
    <recommendedName>
        <fullName evidence="5">Peptidase A2 domain-containing protein</fullName>
    </recommendedName>
</protein>
<keyword evidence="1" id="KW-0175">Coiled coil</keyword>
<dbReference type="Gene3D" id="2.40.70.10">
    <property type="entry name" value="Acid Proteases"/>
    <property type="match status" value="1"/>
</dbReference>
<evidence type="ECO:0000256" key="1">
    <source>
        <dbReference type="SAM" id="Coils"/>
    </source>
</evidence>